<evidence type="ECO:0000313" key="3">
    <source>
        <dbReference type="Proteomes" id="UP000799324"/>
    </source>
</evidence>
<dbReference type="Proteomes" id="UP000799324">
    <property type="component" value="Unassembled WGS sequence"/>
</dbReference>
<dbReference type="AlphaFoldDB" id="A0A6A6TBV6"/>
<dbReference type="EMBL" id="MU004333">
    <property type="protein sequence ID" value="KAF2656731.1"/>
    <property type="molecule type" value="Genomic_DNA"/>
</dbReference>
<name>A0A6A6TBV6_9PLEO</name>
<dbReference type="OrthoDB" id="3793110at2759"/>
<gene>
    <name evidence="2" type="ORF">K491DRAFT_715128</name>
</gene>
<evidence type="ECO:0000313" key="2">
    <source>
        <dbReference type="EMBL" id="KAF2656731.1"/>
    </source>
</evidence>
<sequence>MALLATTVFASAILPHPAPVSPAKRQDEWNIWELQLWTSGCDGEPTETFSGHDDQMFPCGGGDHAWHSVKMDNMEATGHMVKLYGDPGCQEEPIATLTRDGTCYSAQSDKYIAAYTIEPAE</sequence>
<accession>A0A6A6TBV6</accession>
<reference evidence="2" key="1">
    <citation type="journal article" date="2020" name="Stud. Mycol.">
        <title>101 Dothideomycetes genomes: a test case for predicting lifestyles and emergence of pathogens.</title>
        <authorList>
            <person name="Haridas S."/>
            <person name="Albert R."/>
            <person name="Binder M."/>
            <person name="Bloem J."/>
            <person name="Labutti K."/>
            <person name="Salamov A."/>
            <person name="Andreopoulos B."/>
            <person name="Baker S."/>
            <person name="Barry K."/>
            <person name="Bills G."/>
            <person name="Bluhm B."/>
            <person name="Cannon C."/>
            <person name="Castanera R."/>
            <person name="Culley D."/>
            <person name="Daum C."/>
            <person name="Ezra D."/>
            <person name="Gonzalez J."/>
            <person name="Henrissat B."/>
            <person name="Kuo A."/>
            <person name="Liang C."/>
            <person name="Lipzen A."/>
            <person name="Lutzoni F."/>
            <person name="Magnuson J."/>
            <person name="Mondo S."/>
            <person name="Nolan M."/>
            <person name="Ohm R."/>
            <person name="Pangilinan J."/>
            <person name="Park H.-J."/>
            <person name="Ramirez L."/>
            <person name="Alfaro M."/>
            <person name="Sun H."/>
            <person name="Tritt A."/>
            <person name="Yoshinaga Y."/>
            <person name="Zwiers L.-H."/>
            <person name="Turgeon B."/>
            <person name="Goodwin S."/>
            <person name="Spatafora J."/>
            <person name="Crous P."/>
            <person name="Grigoriev I."/>
        </authorList>
    </citation>
    <scope>NUCLEOTIDE SEQUENCE</scope>
    <source>
        <strain evidence="2">CBS 122681</strain>
    </source>
</reference>
<feature type="signal peptide" evidence="1">
    <location>
        <begin position="1"/>
        <end position="22"/>
    </location>
</feature>
<keyword evidence="3" id="KW-1185">Reference proteome</keyword>
<keyword evidence="1" id="KW-0732">Signal</keyword>
<feature type="chain" id="PRO_5025357343" evidence="1">
    <location>
        <begin position="23"/>
        <end position="121"/>
    </location>
</feature>
<evidence type="ECO:0000256" key="1">
    <source>
        <dbReference type="SAM" id="SignalP"/>
    </source>
</evidence>
<protein>
    <submittedName>
        <fullName evidence="2">Uncharacterized protein</fullName>
    </submittedName>
</protein>
<organism evidence="2 3">
    <name type="scientific">Lophiostoma macrostomum CBS 122681</name>
    <dbReference type="NCBI Taxonomy" id="1314788"/>
    <lineage>
        <taxon>Eukaryota</taxon>
        <taxon>Fungi</taxon>
        <taxon>Dikarya</taxon>
        <taxon>Ascomycota</taxon>
        <taxon>Pezizomycotina</taxon>
        <taxon>Dothideomycetes</taxon>
        <taxon>Pleosporomycetidae</taxon>
        <taxon>Pleosporales</taxon>
        <taxon>Lophiostomataceae</taxon>
        <taxon>Lophiostoma</taxon>
    </lineage>
</organism>
<proteinExistence type="predicted"/>